<protein>
    <recommendedName>
        <fullName evidence="3 7">Beta-galactosidase</fullName>
        <ecNumber evidence="3 7">3.2.1.23</ecNumber>
    </recommendedName>
    <alternativeName>
        <fullName evidence="6 7">Lactase</fullName>
    </alternativeName>
</protein>
<dbReference type="CAZy" id="GH2">
    <property type="family name" value="Glycoside Hydrolase Family 2"/>
</dbReference>
<dbReference type="Pfam" id="PF02929">
    <property type="entry name" value="Bgal_small_N"/>
    <property type="match status" value="1"/>
</dbReference>
<dbReference type="PANTHER" id="PTHR46323">
    <property type="entry name" value="BETA-GALACTOSIDASE"/>
    <property type="match status" value="1"/>
</dbReference>
<dbReference type="InterPro" id="IPR050347">
    <property type="entry name" value="Bact_Beta-galactosidase"/>
</dbReference>
<dbReference type="SUPFAM" id="SSF51445">
    <property type="entry name" value="(Trans)glycosidases"/>
    <property type="match status" value="1"/>
</dbReference>
<dbReference type="SUPFAM" id="SSF49785">
    <property type="entry name" value="Galactose-binding domain-like"/>
    <property type="match status" value="1"/>
</dbReference>
<dbReference type="PROSITE" id="PS00608">
    <property type="entry name" value="GLYCOSYL_HYDROL_F2_2"/>
    <property type="match status" value="1"/>
</dbReference>
<dbReference type="InterPro" id="IPR023232">
    <property type="entry name" value="Glyco_hydro_2_AS"/>
</dbReference>
<evidence type="ECO:0000313" key="10">
    <source>
        <dbReference type="EMBL" id="ABZ75242.1"/>
    </source>
</evidence>
<evidence type="ECO:0000256" key="7">
    <source>
        <dbReference type="RuleBase" id="RU361154"/>
    </source>
</evidence>
<keyword evidence="8" id="KW-0732">Signal</keyword>
<dbReference type="InterPro" id="IPR036156">
    <property type="entry name" value="Beta-gal/glucu_dom_sf"/>
</dbReference>
<organism evidence="10 11">
    <name type="scientific">Shewanella halifaxensis (strain HAW-EB4)</name>
    <dbReference type="NCBI Taxonomy" id="458817"/>
    <lineage>
        <taxon>Bacteria</taxon>
        <taxon>Pseudomonadati</taxon>
        <taxon>Pseudomonadota</taxon>
        <taxon>Gammaproteobacteria</taxon>
        <taxon>Alteromonadales</taxon>
        <taxon>Shewanellaceae</taxon>
        <taxon>Shewanella</taxon>
    </lineage>
</organism>
<keyword evidence="4 7" id="KW-0378">Hydrolase</keyword>
<dbReference type="PRINTS" id="PR00132">
    <property type="entry name" value="GLHYDRLASE2"/>
</dbReference>
<dbReference type="eggNOG" id="COG3250">
    <property type="taxonomic scope" value="Bacteria"/>
</dbReference>
<gene>
    <name evidence="10" type="ordered locus">Shal_0667</name>
</gene>
<dbReference type="HOGENOM" id="CLU_002346_1_1_6"/>
<dbReference type="RefSeq" id="WP_012275796.1">
    <property type="nucleotide sequence ID" value="NC_010334.1"/>
</dbReference>
<dbReference type="SUPFAM" id="SSF74650">
    <property type="entry name" value="Galactose mutarotase-like"/>
    <property type="match status" value="1"/>
</dbReference>
<comment type="catalytic activity">
    <reaction evidence="1 7">
        <text>Hydrolysis of terminal non-reducing beta-D-galactose residues in beta-D-galactosides.</text>
        <dbReference type="EC" id="3.2.1.23"/>
    </reaction>
</comment>
<evidence type="ECO:0000256" key="1">
    <source>
        <dbReference type="ARBA" id="ARBA00001412"/>
    </source>
</evidence>
<dbReference type="GO" id="GO:0005990">
    <property type="term" value="P:lactose catabolic process"/>
    <property type="evidence" value="ECO:0007669"/>
    <property type="project" value="TreeGrafter"/>
</dbReference>
<dbReference type="PANTHER" id="PTHR46323:SF2">
    <property type="entry name" value="BETA-GALACTOSIDASE"/>
    <property type="match status" value="1"/>
</dbReference>
<feature type="domain" description="Beta galactosidase small chain/" evidence="9">
    <location>
        <begin position="774"/>
        <end position="1061"/>
    </location>
</feature>
<evidence type="ECO:0000259" key="9">
    <source>
        <dbReference type="SMART" id="SM01038"/>
    </source>
</evidence>
<dbReference type="PROSITE" id="PS00719">
    <property type="entry name" value="GLYCOSYL_HYDROL_F2_1"/>
    <property type="match status" value="1"/>
</dbReference>
<dbReference type="SUPFAM" id="SSF49303">
    <property type="entry name" value="beta-Galactosidase/glucuronidase domain"/>
    <property type="match status" value="2"/>
</dbReference>
<evidence type="ECO:0000256" key="5">
    <source>
        <dbReference type="ARBA" id="ARBA00023295"/>
    </source>
</evidence>
<sequence>MKSHTFMNPLQSITKKTTLSHRLTALFALLVCPVSFASDTPERWQNHQIFEQNKQAAHASFFGYSSLAKALKDQPKDSSNFIDLNGRWQFHYARNPFSVPKDFAQAEANLESWQSIQVPGNWETQGFGHAIYLDERYPFTTTWPDAPEDHNPTGSYRREIKFPDGWQDKQVFLHIGAARSALTAFVNGTEVGYSQGAKTPAEFDITPYLTQGKNLLALQIIRWSDASYLESQDMLRVSGIERDVYLYATEKQRISDIDASYKMSASLDKADVTLKLKLENHAKAKDVSLSYQLLSPQGVEVSSGEQAVTKLKKQQSHEIDFALKTPKLWSAETPNLYQLIVSLSDSQGKLLQASSQQIGFRRVEIKGGQLLVNNKAITIRGVDRHETDPDTGHVVSRASMETDIRLMKQNNINAVRSSHYPNDPYWLSLTDKYGLYVVDEANIESHPLAIDEKTQLGNEMSWLPAHKARVERMVERDKNHPSIIIWSLGNEAGEGKLFAALYDWIKQRDPSRPVQYEPAGQHAYTDIVAPMYPSIERIEKYAKTHTDRPLIMIEYAHAMGNSVGNLQDYWDVIDQYPQLQGGFIWDWVDQSLAFTNDNGQRYWAYGKDYHPDMPTDGNFLNNGLVDPDRNPHPHLFEVKKVYQPFKLTGLSIKQQNVEFTLSNRYDFIDTQGLNLVWTVQQDGQSVANGLLALPQVKADTNKAIRFSLPKATMQLMQQSPEFEYQLLLEVKVDTPQPMLPSDHLIAFEQFELHTPKVVAVKTIDAIEETSKSWILGNGKSQYFIAKSSGWLSKIKANDELLLDSPLMANFWRAPTDNDLGNQMPKWADMWQDAATELTLTSITHSSGKAPALHVIHQHPTLGFSLKTRYSVSLQGKLLVNSQFIPGSIELADLPRFGFSAKLPFEMRFMHYFGRGPEETYADRKTGNPVAWYSLPIEKTFHRYSRPQETGQRTDVRYVAVTNSKGAGLLAQTTMENELLQTSLWPFAQADIDFRDGDAEGSASGLVPVTANHGAEIPIRDFVTWNIDYKQMGVGGDTSWGRPVHTPYRIAPEAMSFGFSLTPLSAQGDIKNQARIQL</sequence>
<dbReference type="Pfam" id="PF02837">
    <property type="entry name" value="Glyco_hydro_2_N"/>
    <property type="match status" value="1"/>
</dbReference>
<comment type="similarity">
    <text evidence="2 7">Belongs to the glycosyl hydrolase 2 family.</text>
</comment>
<dbReference type="KEGG" id="shl:Shal_0667"/>
<dbReference type="Gene3D" id="3.20.20.80">
    <property type="entry name" value="Glycosidases"/>
    <property type="match status" value="1"/>
</dbReference>
<evidence type="ECO:0000256" key="3">
    <source>
        <dbReference type="ARBA" id="ARBA00012756"/>
    </source>
</evidence>
<dbReference type="EC" id="3.2.1.23" evidence="3 7"/>
<dbReference type="InterPro" id="IPR014718">
    <property type="entry name" value="GH-type_carb-bd"/>
</dbReference>
<reference evidence="10" key="1">
    <citation type="submission" date="2008-01" db="EMBL/GenBank/DDBJ databases">
        <title>Complete sequence of Shewanella halifaxensis HAW-EB4.</title>
        <authorList>
            <consortium name="US DOE Joint Genome Institute"/>
            <person name="Copeland A."/>
            <person name="Lucas S."/>
            <person name="Lapidus A."/>
            <person name="Glavina del Rio T."/>
            <person name="Dalin E."/>
            <person name="Tice H."/>
            <person name="Bruce D."/>
            <person name="Goodwin L."/>
            <person name="Pitluck S."/>
            <person name="Sims D."/>
            <person name="Brettin T."/>
            <person name="Detter J.C."/>
            <person name="Han C."/>
            <person name="Kuske C.R."/>
            <person name="Schmutz J."/>
            <person name="Larimer F."/>
            <person name="Land M."/>
            <person name="Hauser L."/>
            <person name="Kyrpides N."/>
            <person name="Kim E."/>
            <person name="Zhao J.-S."/>
            <person name="Richardson P."/>
        </authorList>
    </citation>
    <scope>NUCLEOTIDE SEQUENCE [LARGE SCALE GENOMIC DNA]</scope>
    <source>
        <strain evidence="10">HAW-EB4</strain>
    </source>
</reference>
<dbReference type="InterPro" id="IPR006103">
    <property type="entry name" value="Glyco_hydro_2_cat"/>
</dbReference>
<dbReference type="GO" id="GO:0030246">
    <property type="term" value="F:carbohydrate binding"/>
    <property type="evidence" value="ECO:0007669"/>
    <property type="project" value="InterPro"/>
</dbReference>
<dbReference type="InterPro" id="IPR006104">
    <property type="entry name" value="Glyco_hydro_2_N"/>
</dbReference>
<dbReference type="Gene3D" id="2.60.40.10">
    <property type="entry name" value="Immunoglobulins"/>
    <property type="match status" value="2"/>
</dbReference>
<dbReference type="InterPro" id="IPR008979">
    <property type="entry name" value="Galactose-bd-like_sf"/>
</dbReference>
<evidence type="ECO:0000256" key="4">
    <source>
        <dbReference type="ARBA" id="ARBA00022801"/>
    </source>
</evidence>
<dbReference type="InterPro" id="IPR023230">
    <property type="entry name" value="Glyco_hydro_2_CS"/>
</dbReference>
<dbReference type="Gene3D" id="2.70.98.10">
    <property type="match status" value="1"/>
</dbReference>
<dbReference type="Pfam" id="PF00703">
    <property type="entry name" value="Glyco_hydro_2"/>
    <property type="match status" value="1"/>
</dbReference>
<dbReference type="InterPro" id="IPR004199">
    <property type="entry name" value="B-gal_small/dom_5"/>
</dbReference>
<evidence type="ECO:0000256" key="2">
    <source>
        <dbReference type="ARBA" id="ARBA00007401"/>
    </source>
</evidence>
<name>B0TSR7_SHEHH</name>
<dbReference type="InterPro" id="IPR032312">
    <property type="entry name" value="LacZ_4"/>
</dbReference>
<dbReference type="GO" id="GO:0004565">
    <property type="term" value="F:beta-galactosidase activity"/>
    <property type="evidence" value="ECO:0007669"/>
    <property type="project" value="UniProtKB-EC"/>
</dbReference>
<dbReference type="Pfam" id="PF16353">
    <property type="entry name" value="LacZ_4"/>
    <property type="match status" value="1"/>
</dbReference>
<dbReference type="Gene3D" id="2.60.120.260">
    <property type="entry name" value="Galactose-binding domain-like"/>
    <property type="match status" value="1"/>
</dbReference>
<dbReference type="EMBL" id="CP000931">
    <property type="protein sequence ID" value="ABZ75242.1"/>
    <property type="molecule type" value="Genomic_DNA"/>
</dbReference>
<dbReference type="Proteomes" id="UP000001317">
    <property type="component" value="Chromosome"/>
</dbReference>
<proteinExistence type="inferred from homology"/>
<dbReference type="InterPro" id="IPR006101">
    <property type="entry name" value="Glyco_hydro_2"/>
</dbReference>
<keyword evidence="11" id="KW-1185">Reference proteome</keyword>
<dbReference type="GO" id="GO:0009341">
    <property type="term" value="C:beta-galactosidase complex"/>
    <property type="evidence" value="ECO:0007669"/>
    <property type="project" value="InterPro"/>
</dbReference>
<evidence type="ECO:0000256" key="8">
    <source>
        <dbReference type="SAM" id="SignalP"/>
    </source>
</evidence>
<dbReference type="InterPro" id="IPR011013">
    <property type="entry name" value="Gal_mutarotase_sf_dom"/>
</dbReference>
<accession>B0TSR7</accession>
<dbReference type="InterPro" id="IPR013783">
    <property type="entry name" value="Ig-like_fold"/>
</dbReference>
<dbReference type="InterPro" id="IPR006102">
    <property type="entry name" value="Ig-like_GH2"/>
</dbReference>
<dbReference type="FunFam" id="3.20.20.80:FF:000121">
    <property type="entry name" value="Beta-galactosidase"/>
    <property type="match status" value="1"/>
</dbReference>
<keyword evidence="5 7" id="KW-0326">Glycosidase</keyword>
<dbReference type="STRING" id="458817.Shal_0667"/>
<dbReference type="AlphaFoldDB" id="B0TSR7"/>
<dbReference type="OrthoDB" id="9758603at2"/>
<dbReference type="InterPro" id="IPR017853">
    <property type="entry name" value="GH"/>
</dbReference>
<evidence type="ECO:0000256" key="6">
    <source>
        <dbReference type="ARBA" id="ARBA00032230"/>
    </source>
</evidence>
<evidence type="ECO:0000313" key="11">
    <source>
        <dbReference type="Proteomes" id="UP000001317"/>
    </source>
</evidence>
<dbReference type="Pfam" id="PF02836">
    <property type="entry name" value="Glyco_hydro_2_C"/>
    <property type="match status" value="1"/>
</dbReference>
<dbReference type="SMART" id="SM01038">
    <property type="entry name" value="Bgal_small_N"/>
    <property type="match status" value="1"/>
</dbReference>
<feature type="signal peptide" evidence="8">
    <location>
        <begin position="1"/>
        <end position="37"/>
    </location>
</feature>
<feature type="chain" id="PRO_5002754016" description="Beta-galactosidase" evidence="8">
    <location>
        <begin position="38"/>
        <end position="1077"/>
    </location>
</feature>